<dbReference type="PATRIC" id="fig|698759.3.peg.6655"/>
<reference evidence="2 3" key="1">
    <citation type="submission" date="2012-11" db="EMBL/GenBank/DDBJ databases">
        <authorList>
            <person name="Huguet-Tapia J.C."/>
            <person name="Durkin A.S."/>
            <person name="Pettis G.S."/>
            <person name="Badger J.H."/>
        </authorList>
    </citation>
    <scope>NUCLEOTIDE SEQUENCE [LARGE SCALE GENOMIC DNA]</scope>
    <source>
        <strain evidence="2 3">91-03</strain>
    </source>
</reference>
<keyword evidence="3" id="KW-1185">Reference proteome</keyword>
<organism evidence="2 3">
    <name type="scientific">Streptomyces ipomoeae 91-03</name>
    <dbReference type="NCBI Taxonomy" id="698759"/>
    <lineage>
        <taxon>Bacteria</taxon>
        <taxon>Bacillati</taxon>
        <taxon>Actinomycetota</taxon>
        <taxon>Actinomycetes</taxon>
        <taxon>Kitasatosporales</taxon>
        <taxon>Streptomycetaceae</taxon>
        <taxon>Streptomyces</taxon>
    </lineage>
</organism>
<sequence>MVRARHGGVRRCSRVEISPRRLTRSHTPELGSPHAVKPGVDRPVYQAQNVWCSLHQSGHKGATNIAERGVWAGVRPAARPGSSG</sequence>
<feature type="region of interest" description="Disordered" evidence="1">
    <location>
        <begin position="20"/>
        <end position="40"/>
    </location>
</feature>
<name>L1KQ11_9ACTN</name>
<evidence type="ECO:0000256" key="1">
    <source>
        <dbReference type="SAM" id="MobiDB-lite"/>
    </source>
</evidence>
<dbReference type="AlphaFoldDB" id="L1KQ11"/>
<dbReference type="Proteomes" id="UP000010411">
    <property type="component" value="Unassembled WGS sequence"/>
</dbReference>
<dbReference type="EMBL" id="AEJC01000497">
    <property type="protein sequence ID" value="EKX62649.1"/>
    <property type="molecule type" value="Genomic_DNA"/>
</dbReference>
<evidence type="ECO:0000313" key="3">
    <source>
        <dbReference type="Proteomes" id="UP000010411"/>
    </source>
</evidence>
<evidence type="ECO:0000313" key="2">
    <source>
        <dbReference type="EMBL" id="EKX62649.1"/>
    </source>
</evidence>
<proteinExistence type="predicted"/>
<comment type="caution">
    <text evidence="2">The sequence shown here is derived from an EMBL/GenBank/DDBJ whole genome shotgun (WGS) entry which is preliminary data.</text>
</comment>
<gene>
    <name evidence="2" type="ORF">STRIP9103_01692</name>
</gene>
<protein>
    <submittedName>
        <fullName evidence="2">Uncharacterized protein</fullName>
    </submittedName>
</protein>
<accession>L1KQ11</accession>